<keyword evidence="3" id="KW-1185">Reference proteome</keyword>
<dbReference type="InterPro" id="IPR001466">
    <property type="entry name" value="Beta-lactam-related"/>
</dbReference>
<dbReference type="InterPro" id="IPR012338">
    <property type="entry name" value="Beta-lactam/transpept-like"/>
</dbReference>
<organism evidence="2 3">
    <name type="scientific">Terrimonas rubra</name>
    <dbReference type="NCBI Taxonomy" id="1035890"/>
    <lineage>
        <taxon>Bacteria</taxon>
        <taxon>Pseudomonadati</taxon>
        <taxon>Bacteroidota</taxon>
        <taxon>Chitinophagia</taxon>
        <taxon>Chitinophagales</taxon>
        <taxon>Chitinophagaceae</taxon>
        <taxon>Terrimonas</taxon>
    </lineage>
</organism>
<sequence>MKPSVFVILLVSVMLISCQKNKPGTDTPASAALYFPPLTGDTWETTTPASLQWNQAAINTLYDYLEQKHTKAFIVLKDGKIVLEKYYDTFSAGSNWYWASAGKTVTAMLVGIAQAEGKLSIGDKTSKYLGTGWTHASPAKEDLITIRHQLTMTTGLDDGVTDNYCTSPECLVYKADAGSRWSYHNAPYTLLDKVIENATGQSFNQYFQQKIRDRTGMNGLWIKDGYNNVYWSTPRSMARYGLLLLAKGKWDQAAILSDAAYLEAQINSSQNLNPSYGYLTWLNGKSSYMLPSLQAKFPGMLFPNAPVDMYAALGKNDQKIYVVPSQNIVVIRMGESAGNVQLAVSSFDNELWGHLKQVIGY</sequence>
<dbReference type="Pfam" id="PF00144">
    <property type="entry name" value="Beta-lactamase"/>
    <property type="match status" value="1"/>
</dbReference>
<dbReference type="SUPFAM" id="SSF56601">
    <property type="entry name" value="beta-lactamase/transpeptidase-like"/>
    <property type="match status" value="1"/>
</dbReference>
<name>A0ABW6ACZ5_9BACT</name>
<gene>
    <name evidence="2" type="ORF">ACFS6H_19060</name>
</gene>
<dbReference type="InterPro" id="IPR050789">
    <property type="entry name" value="Diverse_Enzym_Activities"/>
</dbReference>
<dbReference type="PANTHER" id="PTHR43283:SF7">
    <property type="entry name" value="BETA-LACTAMASE-RELATED DOMAIN-CONTAINING PROTEIN"/>
    <property type="match status" value="1"/>
</dbReference>
<accession>A0ABW6ACZ5</accession>
<dbReference type="PANTHER" id="PTHR43283">
    <property type="entry name" value="BETA-LACTAMASE-RELATED"/>
    <property type="match status" value="1"/>
</dbReference>
<reference evidence="3" key="1">
    <citation type="journal article" date="2019" name="Int. J. Syst. Evol. Microbiol.">
        <title>The Global Catalogue of Microorganisms (GCM) 10K type strain sequencing project: providing services to taxonomists for standard genome sequencing and annotation.</title>
        <authorList>
            <consortium name="The Broad Institute Genomics Platform"/>
            <consortium name="The Broad Institute Genome Sequencing Center for Infectious Disease"/>
            <person name="Wu L."/>
            <person name="Ma J."/>
        </authorList>
    </citation>
    <scope>NUCLEOTIDE SEQUENCE [LARGE SCALE GENOMIC DNA]</scope>
    <source>
        <strain evidence="3">KCTC 23299</strain>
    </source>
</reference>
<keyword evidence="2" id="KW-0378">Hydrolase</keyword>
<dbReference type="RefSeq" id="WP_386102889.1">
    <property type="nucleotide sequence ID" value="NZ_JBHUOZ010000003.1"/>
</dbReference>
<evidence type="ECO:0000313" key="2">
    <source>
        <dbReference type="EMBL" id="MFD2921827.1"/>
    </source>
</evidence>
<dbReference type="PROSITE" id="PS51257">
    <property type="entry name" value="PROKAR_LIPOPROTEIN"/>
    <property type="match status" value="1"/>
</dbReference>
<dbReference type="Proteomes" id="UP001597511">
    <property type="component" value="Unassembled WGS sequence"/>
</dbReference>
<comment type="caution">
    <text evidence="2">The sequence shown here is derived from an EMBL/GenBank/DDBJ whole genome shotgun (WGS) entry which is preliminary data.</text>
</comment>
<dbReference type="EMBL" id="JBHUOZ010000003">
    <property type="protein sequence ID" value="MFD2921827.1"/>
    <property type="molecule type" value="Genomic_DNA"/>
</dbReference>
<dbReference type="EC" id="3.-.-.-" evidence="2"/>
<dbReference type="GO" id="GO:0016787">
    <property type="term" value="F:hydrolase activity"/>
    <property type="evidence" value="ECO:0007669"/>
    <property type="project" value="UniProtKB-KW"/>
</dbReference>
<evidence type="ECO:0000259" key="1">
    <source>
        <dbReference type="Pfam" id="PF00144"/>
    </source>
</evidence>
<dbReference type="Gene3D" id="3.40.710.10">
    <property type="entry name" value="DD-peptidase/beta-lactamase superfamily"/>
    <property type="match status" value="1"/>
</dbReference>
<proteinExistence type="predicted"/>
<feature type="domain" description="Beta-lactamase-related" evidence="1">
    <location>
        <begin position="72"/>
        <end position="335"/>
    </location>
</feature>
<protein>
    <submittedName>
        <fullName evidence="2">Serine hydrolase domain-containing protein</fullName>
        <ecNumber evidence="2">3.-.-.-</ecNumber>
    </submittedName>
</protein>
<evidence type="ECO:0000313" key="3">
    <source>
        <dbReference type="Proteomes" id="UP001597511"/>
    </source>
</evidence>